<dbReference type="InterPro" id="IPR036465">
    <property type="entry name" value="vWFA_dom_sf"/>
</dbReference>
<protein>
    <submittedName>
        <fullName evidence="1">von Willebrand factor, type A</fullName>
    </submittedName>
</protein>
<dbReference type="Gene3D" id="2.150.10.10">
    <property type="entry name" value="Serralysin-like metalloprotease, C-terminal"/>
    <property type="match status" value="1"/>
</dbReference>
<dbReference type="eggNOG" id="COG2931">
    <property type="taxonomic scope" value="Bacteria"/>
</dbReference>
<evidence type="ECO:0000313" key="2">
    <source>
        <dbReference type="Proteomes" id="UP000005713"/>
    </source>
</evidence>
<reference evidence="1 2" key="1">
    <citation type="submission" date="2006-06" db="EMBL/GenBank/DDBJ databases">
        <authorList>
            <person name="Moran M.A."/>
            <person name="Ferriera S."/>
            <person name="Johnson J."/>
            <person name="Kravitz S."/>
            <person name="Beeson K."/>
            <person name="Sutton G."/>
            <person name="Rogers Y.-H."/>
            <person name="Friedman R."/>
            <person name="Frazier M."/>
            <person name="Venter J.C."/>
        </authorList>
    </citation>
    <scope>NUCLEOTIDE SEQUENCE [LARGE SCALE GENOMIC DNA]</scope>
    <source>
        <strain evidence="1 2">E-37</strain>
    </source>
</reference>
<name>A3KBA2_SAGS3</name>
<keyword evidence="2" id="KW-1185">Reference proteome</keyword>
<proteinExistence type="predicted"/>
<comment type="caution">
    <text evidence="1">The sequence shown here is derived from an EMBL/GenBank/DDBJ whole genome shotgun (WGS) entry which is preliminary data.</text>
</comment>
<dbReference type="RefSeq" id="WP_005864293.1">
    <property type="nucleotide sequence ID" value="NZ_AAYA01000033.1"/>
</dbReference>
<dbReference type="InterPro" id="IPR011049">
    <property type="entry name" value="Serralysin-like_metalloprot_C"/>
</dbReference>
<dbReference type="Pfam" id="PF00353">
    <property type="entry name" value="HemolysinCabind"/>
    <property type="match status" value="1"/>
</dbReference>
<dbReference type="AlphaFoldDB" id="A3KBA2"/>
<dbReference type="InterPro" id="IPR001343">
    <property type="entry name" value="Hemolysn_Ca-bd"/>
</dbReference>
<sequence length="346" mass="35912">MAYAAGYTPWDPAFRQAEYYFDTQYTVDGPDALKLMLFITDGNPATTQQWAQPLASLLNDTFTTTIETSGTTAGTYCPQPAFTLPHAVDLQAFGIGSNLNLQLLSQTDSDGVATQVTDFADLSAALSGAGLFPATLIALDVTLGADGVDLGTIANETNPAVVADTLEVDLALADVAGIETRLGDRNEFAVTASFDLDGDTGTTFDQITLSSFELIGLADDSVTRTGTSGNDLQMGSAGDDSIDGDGGHDLILTRAGADTVIGSTGDDRLSGTADGDSFVFRAGDGQDTILDYDATEDEIVFDGLVFGDLTVADIGTGDVTITYTGGVLTVESASATDFIEPECVFV</sequence>
<dbReference type="GO" id="GO:0005509">
    <property type="term" value="F:calcium ion binding"/>
    <property type="evidence" value="ECO:0007669"/>
    <property type="project" value="InterPro"/>
</dbReference>
<dbReference type="Proteomes" id="UP000005713">
    <property type="component" value="Unassembled WGS sequence"/>
</dbReference>
<dbReference type="Gene3D" id="3.40.50.410">
    <property type="entry name" value="von Willebrand factor, type A domain"/>
    <property type="match status" value="1"/>
</dbReference>
<dbReference type="EMBL" id="AAYA01000033">
    <property type="protein sequence ID" value="EBA05543.1"/>
    <property type="molecule type" value="Genomic_DNA"/>
</dbReference>
<evidence type="ECO:0000313" key="1">
    <source>
        <dbReference type="EMBL" id="EBA05543.1"/>
    </source>
</evidence>
<dbReference type="SUPFAM" id="SSF51120">
    <property type="entry name" value="beta-Roll"/>
    <property type="match status" value="1"/>
</dbReference>
<gene>
    <name evidence="1" type="ORF">SSE37_24908</name>
</gene>
<dbReference type="OrthoDB" id="419320at2"/>
<organism evidence="1 2">
    <name type="scientific">Sagittula stellata (strain ATCC 700073 / DSM 11524 / E-37)</name>
    <dbReference type="NCBI Taxonomy" id="388399"/>
    <lineage>
        <taxon>Bacteria</taxon>
        <taxon>Pseudomonadati</taxon>
        <taxon>Pseudomonadota</taxon>
        <taxon>Alphaproteobacteria</taxon>
        <taxon>Rhodobacterales</taxon>
        <taxon>Roseobacteraceae</taxon>
        <taxon>Sagittula</taxon>
    </lineage>
</organism>
<accession>A3KBA2</accession>